<dbReference type="Proteomes" id="UP001386955">
    <property type="component" value="Unassembled WGS sequence"/>
</dbReference>
<comment type="caution">
    <text evidence="1">The sequence shown here is derived from an EMBL/GenBank/DDBJ whole genome shotgun (WGS) entry which is preliminary data.</text>
</comment>
<dbReference type="PANTHER" id="PTHR33872">
    <property type="entry name" value="DNA POLYMERASE EPSILON CATALYTIC SUBUNIT A"/>
    <property type="match status" value="1"/>
</dbReference>
<sequence>MGESESREENRISSKCYCESEIQVMKQIKKEQVVTPMLPPVPKFTKARRAEESVTNREIAMFWRQKRIEEEDHLLAAIKAAARIRSRTLTGEEYERFELSLKIDDDYDETKKETLKWIVGTNNVYCKTVANDKEVRVGIKDWWTKSKYAYLNQPVIDSMDPPKKRTSKYVPNYLSYQAKPLYPSVIGVF</sequence>
<name>A0AAN9T5C2_PSOTE</name>
<accession>A0AAN9T5C2</accession>
<reference evidence="1 2" key="1">
    <citation type="submission" date="2024-01" db="EMBL/GenBank/DDBJ databases">
        <title>The genomes of 5 underutilized Papilionoideae crops provide insights into root nodulation and disease resistanc.</title>
        <authorList>
            <person name="Jiang F."/>
        </authorList>
    </citation>
    <scope>NUCLEOTIDE SEQUENCE [LARGE SCALE GENOMIC DNA]</scope>
    <source>
        <strain evidence="1">DUOXIRENSHENG_FW03</strain>
        <tissue evidence="1">Leaves</tissue>
    </source>
</reference>
<keyword evidence="2" id="KW-1185">Reference proteome</keyword>
<organism evidence="1 2">
    <name type="scientific">Psophocarpus tetragonolobus</name>
    <name type="common">Winged bean</name>
    <name type="synonym">Dolichos tetragonolobus</name>
    <dbReference type="NCBI Taxonomy" id="3891"/>
    <lineage>
        <taxon>Eukaryota</taxon>
        <taxon>Viridiplantae</taxon>
        <taxon>Streptophyta</taxon>
        <taxon>Embryophyta</taxon>
        <taxon>Tracheophyta</taxon>
        <taxon>Spermatophyta</taxon>
        <taxon>Magnoliopsida</taxon>
        <taxon>eudicotyledons</taxon>
        <taxon>Gunneridae</taxon>
        <taxon>Pentapetalae</taxon>
        <taxon>rosids</taxon>
        <taxon>fabids</taxon>
        <taxon>Fabales</taxon>
        <taxon>Fabaceae</taxon>
        <taxon>Papilionoideae</taxon>
        <taxon>50 kb inversion clade</taxon>
        <taxon>NPAAA clade</taxon>
        <taxon>indigoferoid/millettioid clade</taxon>
        <taxon>Phaseoleae</taxon>
        <taxon>Psophocarpus</taxon>
    </lineage>
</organism>
<evidence type="ECO:0000313" key="1">
    <source>
        <dbReference type="EMBL" id="KAK7406863.1"/>
    </source>
</evidence>
<protein>
    <submittedName>
        <fullName evidence="1">Uncharacterized protein</fullName>
    </submittedName>
</protein>
<dbReference type="PANTHER" id="PTHR33872:SF7">
    <property type="entry name" value="OSJNBA0084K11.10-LIKE PROTEIN"/>
    <property type="match status" value="1"/>
</dbReference>
<dbReference type="AlphaFoldDB" id="A0AAN9T5C2"/>
<dbReference type="EMBL" id="JAYMYS010000002">
    <property type="protein sequence ID" value="KAK7406863.1"/>
    <property type="molecule type" value="Genomic_DNA"/>
</dbReference>
<proteinExistence type="predicted"/>
<gene>
    <name evidence="1" type="ORF">VNO78_08497</name>
</gene>
<evidence type="ECO:0000313" key="2">
    <source>
        <dbReference type="Proteomes" id="UP001386955"/>
    </source>
</evidence>